<evidence type="ECO:0000256" key="5">
    <source>
        <dbReference type="SAM" id="Phobius"/>
    </source>
</evidence>
<feature type="transmembrane region" description="Helical" evidence="5">
    <location>
        <begin position="173"/>
        <end position="194"/>
    </location>
</feature>
<keyword evidence="7" id="KW-1185">Reference proteome</keyword>
<feature type="transmembrane region" description="Helical" evidence="5">
    <location>
        <begin position="441"/>
        <end position="459"/>
    </location>
</feature>
<dbReference type="InterPro" id="IPR053153">
    <property type="entry name" value="APC_K+_Transporter"/>
</dbReference>
<sequence>MVRELKQFLIGEPLNNVDLKDEKYNVRWGLPILSSDAISSVAYAGEEMLLVMIPVIGLMSYKYVFYISLAIIGLLTLLMLSYRQTIDNYPNGGGAYIVAKENLGVFAGVTAGAALSIDYIMTVAVSVSSGVAQIASAFEVLRPYVVPISVILVILLMLGNLRGIRESSKIFGLPAYLFIFAVLSMLVVGFYKYFTGVPIVEPKVSSNYYGTTASVSIILILRAFSNGCTALTGVEAVSNAVPNFKEPSTKNAKMVLLLLSAIILVLFGGTSILANIYHATPGAGHQTVLVQMADQIFGRATFLNSAMFYFITTMLFLILVLAANTAFSGFPMLVSVMASEGFVPRQLKMRGDRLSYSNGIIILSVAAALLIIIFDAKVSSLMGLYAVGVFISFTLSQTGMLFRWFRNKGNHWHIKALINGAGALVTGIAVIIIAVTKFNEGAWIVVIVIPILMTLMLKVKKHYVALAKQLRINQEEYESIDISRDHYRNRVIVPIASINKSSVRALRYAKTISDNVTAFSVAIDDEAEQKLKNNYGKIKTDIPLIVKYSPYRKVIEPLLEFIKSEEYDYKPGDIITVILPQFAVKKWWQKLLHNGTRIFIERELMKHKHIVVSTIPLQMNDDDDVIRSPKYNPTHEKPWEM</sequence>
<dbReference type="PANTHER" id="PTHR47704">
    <property type="entry name" value="POTASSIUM TRANSPORTER KIMA"/>
    <property type="match status" value="1"/>
</dbReference>
<dbReference type="Pfam" id="PF13520">
    <property type="entry name" value="AA_permease_2"/>
    <property type="match status" value="1"/>
</dbReference>
<gene>
    <name evidence="6" type="ORF">JK636_07630</name>
</gene>
<feature type="transmembrane region" description="Helical" evidence="5">
    <location>
        <begin position="382"/>
        <end position="404"/>
    </location>
</feature>
<protein>
    <submittedName>
        <fullName evidence="6">APC family permease</fullName>
    </submittedName>
</protein>
<evidence type="ECO:0000256" key="1">
    <source>
        <dbReference type="ARBA" id="ARBA00004141"/>
    </source>
</evidence>
<keyword evidence="3 5" id="KW-1133">Transmembrane helix</keyword>
<dbReference type="RefSeq" id="WP_202748222.1">
    <property type="nucleotide sequence ID" value="NZ_JAESWC010000002.1"/>
</dbReference>
<evidence type="ECO:0000256" key="3">
    <source>
        <dbReference type="ARBA" id="ARBA00022989"/>
    </source>
</evidence>
<feature type="transmembrane region" description="Helical" evidence="5">
    <location>
        <begin position="214"/>
        <end position="234"/>
    </location>
</feature>
<organism evidence="6 7">
    <name type="scientific">Clostridium rhizosphaerae</name>
    <dbReference type="NCBI Taxonomy" id="2803861"/>
    <lineage>
        <taxon>Bacteria</taxon>
        <taxon>Bacillati</taxon>
        <taxon>Bacillota</taxon>
        <taxon>Clostridia</taxon>
        <taxon>Eubacteriales</taxon>
        <taxon>Clostridiaceae</taxon>
        <taxon>Clostridium</taxon>
    </lineage>
</organism>
<feature type="transmembrane region" description="Helical" evidence="5">
    <location>
        <begin position="416"/>
        <end position="435"/>
    </location>
</feature>
<comment type="subcellular location">
    <subcellularLocation>
        <location evidence="1">Membrane</location>
        <topology evidence="1">Multi-pass membrane protein</topology>
    </subcellularLocation>
</comment>
<comment type="caution">
    <text evidence="6">The sequence shown here is derived from an EMBL/GenBank/DDBJ whole genome shotgun (WGS) entry which is preliminary data.</text>
</comment>
<dbReference type="Proteomes" id="UP000632377">
    <property type="component" value="Unassembled WGS sequence"/>
</dbReference>
<evidence type="ECO:0000313" key="6">
    <source>
        <dbReference type="EMBL" id="MBL4935626.1"/>
    </source>
</evidence>
<evidence type="ECO:0000256" key="2">
    <source>
        <dbReference type="ARBA" id="ARBA00022692"/>
    </source>
</evidence>
<feature type="transmembrane region" description="Helical" evidence="5">
    <location>
        <begin position="255"/>
        <end position="277"/>
    </location>
</feature>
<feature type="transmembrane region" description="Helical" evidence="5">
    <location>
        <begin position="63"/>
        <end position="82"/>
    </location>
</feature>
<feature type="transmembrane region" description="Helical" evidence="5">
    <location>
        <begin position="355"/>
        <end position="376"/>
    </location>
</feature>
<reference evidence="6 7" key="1">
    <citation type="submission" date="2021-01" db="EMBL/GenBank/DDBJ databases">
        <title>Genome public.</title>
        <authorList>
            <person name="Liu C."/>
            <person name="Sun Q."/>
        </authorList>
    </citation>
    <scope>NUCLEOTIDE SEQUENCE [LARGE SCALE GENOMIC DNA]</scope>
    <source>
        <strain evidence="6 7">YIM B02515</strain>
    </source>
</reference>
<evidence type="ECO:0000313" key="7">
    <source>
        <dbReference type="Proteomes" id="UP000632377"/>
    </source>
</evidence>
<feature type="transmembrane region" description="Helical" evidence="5">
    <location>
        <begin position="144"/>
        <end position="161"/>
    </location>
</feature>
<name>A0ABS1T8E7_9CLOT</name>
<dbReference type="Gene3D" id="1.20.1740.10">
    <property type="entry name" value="Amino acid/polyamine transporter I"/>
    <property type="match status" value="1"/>
</dbReference>
<dbReference type="InterPro" id="IPR002293">
    <property type="entry name" value="AA/rel_permease1"/>
</dbReference>
<evidence type="ECO:0000256" key="4">
    <source>
        <dbReference type="ARBA" id="ARBA00023136"/>
    </source>
</evidence>
<keyword evidence="2 5" id="KW-0812">Transmembrane</keyword>
<accession>A0ABS1T8E7</accession>
<proteinExistence type="predicted"/>
<keyword evidence="4 5" id="KW-0472">Membrane</keyword>
<feature type="transmembrane region" description="Helical" evidence="5">
    <location>
        <begin position="307"/>
        <end position="334"/>
    </location>
</feature>
<feature type="transmembrane region" description="Helical" evidence="5">
    <location>
        <begin position="103"/>
        <end position="124"/>
    </location>
</feature>
<dbReference type="EMBL" id="JAESWC010000002">
    <property type="protein sequence ID" value="MBL4935626.1"/>
    <property type="molecule type" value="Genomic_DNA"/>
</dbReference>
<dbReference type="PANTHER" id="PTHR47704:SF1">
    <property type="entry name" value="POTASSIUM TRANSPORTER KIMA"/>
    <property type="match status" value="1"/>
</dbReference>